<dbReference type="EMBL" id="BOOA01000016">
    <property type="protein sequence ID" value="GIH24196.1"/>
    <property type="molecule type" value="Genomic_DNA"/>
</dbReference>
<dbReference type="InterPro" id="IPR000182">
    <property type="entry name" value="GNAT_dom"/>
</dbReference>
<dbReference type="InterPro" id="IPR016181">
    <property type="entry name" value="Acyl_CoA_acyltransferase"/>
</dbReference>
<dbReference type="AlphaFoldDB" id="A0A919UJT0"/>
<protein>
    <submittedName>
        <fullName evidence="2">N-acetyltransferase</fullName>
    </submittedName>
</protein>
<dbReference type="PROSITE" id="PS51186">
    <property type="entry name" value="GNAT"/>
    <property type="match status" value="1"/>
</dbReference>
<organism evidence="2 3">
    <name type="scientific">Acrocarpospora phusangensis</name>
    <dbReference type="NCBI Taxonomy" id="1070424"/>
    <lineage>
        <taxon>Bacteria</taxon>
        <taxon>Bacillati</taxon>
        <taxon>Actinomycetota</taxon>
        <taxon>Actinomycetes</taxon>
        <taxon>Streptosporangiales</taxon>
        <taxon>Streptosporangiaceae</taxon>
        <taxon>Acrocarpospora</taxon>
    </lineage>
</organism>
<name>A0A919UJT0_9ACTN</name>
<dbReference type="Gene3D" id="3.40.630.30">
    <property type="match status" value="1"/>
</dbReference>
<evidence type="ECO:0000259" key="1">
    <source>
        <dbReference type="PROSITE" id="PS51186"/>
    </source>
</evidence>
<reference evidence="2" key="1">
    <citation type="submission" date="2021-01" db="EMBL/GenBank/DDBJ databases">
        <title>Whole genome shotgun sequence of Acrocarpospora phusangensis NBRC 108782.</title>
        <authorList>
            <person name="Komaki H."/>
            <person name="Tamura T."/>
        </authorList>
    </citation>
    <scope>NUCLEOTIDE SEQUENCE</scope>
    <source>
        <strain evidence="2">NBRC 108782</strain>
    </source>
</reference>
<dbReference type="PANTHER" id="PTHR43792:SF1">
    <property type="entry name" value="N-ACETYLTRANSFERASE DOMAIN-CONTAINING PROTEIN"/>
    <property type="match status" value="1"/>
</dbReference>
<accession>A0A919UJT0</accession>
<dbReference type="Pfam" id="PF13302">
    <property type="entry name" value="Acetyltransf_3"/>
    <property type="match status" value="1"/>
</dbReference>
<dbReference type="RefSeq" id="WP_204040971.1">
    <property type="nucleotide sequence ID" value="NZ_BOOA01000016.1"/>
</dbReference>
<evidence type="ECO:0000313" key="3">
    <source>
        <dbReference type="Proteomes" id="UP000640052"/>
    </source>
</evidence>
<keyword evidence="3" id="KW-1185">Reference proteome</keyword>
<dbReference type="PANTHER" id="PTHR43792">
    <property type="entry name" value="GNAT FAMILY, PUTATIVE (AFU_ORTHOLOGUE AFUA_3G00765)-RELATED-RELATED"/>
    <property type="match status" value="1"/>
</dbReference>
<proteinExistence type="predicted"/>
<feature type="domain" description="N-acetyltransferase" evidence="1">
    <location>
        <begin position="8"/>
        <end position="173"/>
    </location>
</feature>
<comment type="caution">
    <text evidence="2">The sequence shown here is derived from an EMBL/GenBank/DDBJ whole genome shotgun (WGS) entry which is preliminary data.</text>
</comment>
<dbReference type="InterPro" id="IPR051531">
    <property type="entry name" value="N-acetyltransferase"/>
</dbReference>
<dbReference type="GO" id="GO:0016747">
    <property type="term" value="F:acyltransferase activity, transferring groups other than amino-acyl groups"/>
    <property type="evidence" value="ECO:0007669"/>
    <property type="project" value="InterPro"/>
</dbReference>
<dbReference type="SUPFAM" id="SSF55729">
    <property type="entry name" value="Acyl-CoA N-acyltransferases (Nat)"/>
    <property type="match status" value="1"/>
</dbReference>
<sequence length="173" mass="19333">MDLSTERLLLRRWRDSDREPFAALNADPEVMEHFPATMTREQSDLLVDRIEAGFEARGFGLWAVEVAATGEFVGFTGLAIPGFRPGVEIGWRLARSAWGYGYATEAARAVLAEGFRLHGLKEIISFTAVGNLRSRAVMTRIGMTYDPADDFDHPSVPADHQVRRHVLYRISAP</sequence>
<evidence type="ECO:0000313" key="2">
    <source>
        <dbReference type="EMBL" id="GIH24196.1"/>
    </source>
</evidence>
<gene>
    <name evidence="2" type="ORF">Aph01nite_25060</name>
</gene>
<dbReference type="Proteomes" id="UP000640052">
    <property type="component" value="Unassembled WGS sequence"/>
</dbReference>